<evidence type="ECO:0000313" key="4">
    <source>
        <dbReference type="EMBL" id="MED6163248.1"/>
    </source>
</evidence>
<name>A0ABU6UUF9_9FABA</name>
<dbReference type="Pfam" id="PF00931">
    <property type="entry name" value="NB-ARC"/>
    <property type="match status" value="2"/>
</dbReference>
<dbReference type="SUPFAM" id="SSF52200">
    <property type="entry name" value="Toll/Interleukin receptor TIR domain"/>
    <property type="match status" value="1"/>
</dbReference>
<protein>
    <recommendedName>
        <fullName evidence="3">TIR domain-containing protein</fullName>
    </recommendedName>
</protein>
<dbReference type="InterPro" id="IPR002182">
    <property type="entry name" value="NB-ARC"/>
</dbReference>
<dbReference type="Pfam" id="PF01582">
    <property type="entry name" value="TIR"/>
    <property type="match status" value="1"/>
</dbReference>
<dbReference type="Gene3D" id="1.10.10.10">
    <property type="entry name" value="Winged helix-like DNA-binding domain superfamily/Winged helix DNA-binding domain"/>
    <property type="match status" value="1"/>
</dbReference>
<dbReference type="PANTHER" id="PTHR11017:SF252">
    <property type="entry name" value="RESISTANCE PROTEIN (TIR-NBS-LRR CLASS), PUTATIVE-RELATED"/>
    <property type="match status" value="1"/>
</dbReference>
<sequence length="795" mass="90433">MAGSSSSSDLNSTPLSYFKYDVFLSFRGHTRLKFTDTLYHALINKRIKTFRDSEELRIGEELEGSLLEAIQRSRMSLLILCDEYPTSHWCLDELVKIMECSDNGRKRPVLPIYFLVEKSDVQFQKNKYETAMAAHEEKGRYNHKLEAWKSALSEVGKIYGQRCDHKTPLGKAIDNIVEEVTKRLPPLPLHIDHPLGLDSELEEAKSLLEIGSRATCFMLGIHGDGDDISKFVAELYNKIRPHFETASFLSNIRKKTTESGGGLEDLQERLLSEMGEEVKSKFGSTFKGSSEIKQRLGQKRVLLVLDDVDSIQQLSSLAGGLDWFGPGSRIIITTRYEDVLDDHLSYNGVEVKKYCITEGSSSTVKEENVVGLKKDFEIVINQLKEEDSSENVVSIVGMGGLGKTTLARKIYNSDEVMKLFPCRAWATVSKEYSAKEVLKSLLKCLKPSTSEDSSSEEELKQKVSRCLEGKKYLVVLDDVWDAKAWRSIKNCLPENNNGGMILLSTRNDQVAYASESKEPHHSLSFMDKEESWELFRNEVFCRKNCPPELERIGRSIVETCKGLPLAIKTTAGIVAKRERSEDAWEEILNLLPYWSVAEEDSSDVMKILKFSYDDLPNKMKPCFLYLGVFPEDDEIPARDLIHLWMAEGFIEPIQTGRSKAPPQPEDIGEQYLKELVDRNLVQVMRRKSDGKGVKRCQIHDLLRELCISESNKPGNNTHKLSFLSNLGSYACLVTCNQPCTYSLFVYGDPNEWSHHIPEACQVNVLYVTRHVHIDRDEYLKWLKNSKFLRAEFSES</sequence>
<dbReference type="InterPro" id="IPR027417">
    <property type="entry name" value="P-loop_NTPase"/>
</dbReference>
<dbReference type="Gene3D" id="3.40.50.10140">
    <property type="entry name" value="Toll/interleukin-1 receptor homology (TIR) domain"/>
    <property type="match status" value="1"/>
</dbReference>
<dbReference type="InterPro" id="IPR036388">
    <property type="entry name" value="WH-like_DNA-bd_sf"/>
</dbReference>
<dbReference type="Pfam" id="PF23559">
    <property type="entry name" value="WHD_DRP"/>
    <property type="match status" value="1"/>
</dbReference>
<keyword evidence="5" id="KW-1185">Reference proteome</keyword>
<dbReference type="InterPro" id="IPR000157">
    <property type="entry name" value="TIR_dom"/>
</dbReference>
<dbReference type="PRINTS" id="PR00364">
    <property type="entry name" value="DISEASERSIST"/>
</dbReference>
<dbReference type="InterPro" id="IPR042197">
    <property type="entry name" value="Apaf_helical"/>
</dbReference>
<dbReference type="Proteomes" id="UP001341840">
    <property type="component" value="Unassembled WGS sequence"/>
</dbReference>
<gene>
    <name evidence="4" type="ORF">PIB30_078133</name>
</gene>
<dbReference type="Gene3D" id="1.10.8.430">
    <property type="entry name" value="Helical domain of apoptotic protease-activating factors"/>
    <property type="match status" value="1"/>
</dbReference>
<dbReference type="InterPro" id="IPR035897">
    <property type="entry name" value="Toll_tir_struct_dom_sf"/>
</dbReference>
<evidence type="ECO:0000256" key="1">
    <source>
        <dbReference type="ARBA" id="ARBA00022737"/>
    </source>
</evidence>
<keyword evidence="1" id="KW-0677">Repeat</keyword>
<comment type="caution">
    <text evidence="4">The sequence shown here is derived from an EMBL/GenBank/DDBJ whole genome shotgun (WGS) entry which is preliminary data.</text>
</comment>
<dbReference type="PROSITE" id="PS50104">
    <property type="entry name" value="TIR"/>
    <property type="match status" value="1"/>
</dbReference>
<proteinExistence type="predicted"/>
<dbReference type="Gene3D" id="3.40.50.300">
    <property type="entry name" value="P-loop containing nucleotide triphosphate hydrolases"/>
    <property type="match status" value="2"/>
</dbReference>
<dbReference type="SMART" id="SM00255">
    <property type="entry name" value="TIR"/>
    <property type="match status" value="1"/>
</dbReference>
<feature type="non-terminal residue" evidence="4">
    <location>
        <position position="795"/>
    </location>
</feature>
<evidence type="ECO:0000313" key="5">
    <source>
        <dbReference type="Proteomes" id="UP001341840"/>
    </source>
</evidence>
<evidence type="ECO:0000259" key="3">
    <source>
        <dbReference type="PROSITE" id="PS50104"/>
    </source>
</evidence>
<keyword evidence="2" id="KW-0611">Plant defense</keyword>
<evidence type="ECO:0000256" key="2">
    <source>
        <dbReference type="ARBA" id="ARBA00022821"/>
    </source>
</evidence>
<dbReference type="InterPro" id="IPR044974">
    <property type="entry name" value="Disease_R_plants"/>
</dbReference>
<accession>A0ABU6UUF9</accession>
<dbReference type="PANTHER" id="PTHR11017">
    <property type="entry name" value="LEUCINE-RICH REPEAT-CONTAINING PROTEIN"/>
    <property type="match status" value="1"/>
</dbReference>
<feature type="domain" description="TIR" evidence="3">
    <location>
        <begin position="18"/>
        <end position="184"/>
    </location>
</feature>
<dbReference type="InterPro" id="IPR058922">
    <property type="entry name" value="WHD_DRP"/>
</dbReference>
<dbReference type="SUPFAM" id="SSF52540">
    <property type="entry name" value="P-loop containing nucleoside triphosphate hydrolases"/>
    <property type="match status" value="2"/>
</dbReference>
<organism evidence="4 5">
    <name type="scientific">Stylosanthes scabra</name>
    <dbReference type="NCBI Taxonomy" id="79078"/>
    <lineage>
        <taxon>Eukaryota</taxon>
        <taxon>Viridiplantae</taxon>
        <taxon>Streptophyta</taxon>
        <taxon>Embryophyta</taxon>
        <taxon>Tracheophyta</taxon>
        <taxon>Spermatophyta</taxon>
        <taxon>Magnoliopsida</taxon>
        <taxon>eudicotyledons</taxon>
        <taxon>Gunneridae</taxon>
        <taxon>Pentapetalae</taxon>
        <taxon>rosids</taxon>
        <taxon>fabids</taxon>
        <taxon>Fabales</taxon>
        <taxon>Fabaceae</taxon>
        <taxon>Papilionoideae</taxon>
        <taxon>50 kb inversion clade</taxon>
        <taxon>dalbergioids sensu lato</taxon>
        <taxon>Dalbergieae</taxon>
        <taxon>Pterocarpus clade</taxon>
        <taxon>Stylosanthes</taxon>
    </lineage>
</organism>
<dbReference type="EMBL" id="JASCZI010121899">
    <property type="protein sequence ID" value="MED6163248.1"/>
    <property type="molecule type" value="Genomic_DNA"/>
</dbReference>
<reference evidence="4 5" key="1">
    <citation type="journal article" date="2023" name="Plants (Basel)">
        <title>Bridging the Gap: Combining Genomics and Transcriptomics Approaches to Understand Stylosanthes scabra, an Orphan Legume from the Brazilian Caatinga.</title>
        <authorList>
            <person name="Ferreira-Neto J.R.C."/>
            <person name="da Silva M.D."/>
            <person name="Binneck E."/>
            <person name="de Melo N.F."/>
            <person name="da Silva R.H."/>
            <person name="de Melo A.L.T.M."/>
            <person name="Pandolfi V."/>
            <person name="Bustamante F.O."/>
            <person name="Brasileiro-Vidal A.C."/>
            <person name="Benko-Iseppon A.M."/>
        </authorList>
    </citation>
    <scope>NUCLEOTIDE SEQUENCE [LARGE SCALE GENOMIC DNA]</scope>
    <source>
        <tissue evidence="4">Leaves</tissue>
    </source>
</reference>